<feature type="region of interest" description="Disordered" evidence="1">
    <location>
        <begin position="309"/>
        <end position="331"/>
    </location>
</feature>
<feature type="region of interest" description="Disordered" evidence="1">
    <location>
        <begin position="230"/>
        <end position="284"/>
    </location>
</feature>
<evidence type="ECO:0000256" key="1">
    <source>
        <dbReference type="SAM" id="MobiDB-lite"/>
    </source>
</evidence>
<keyword evidence="3" id="KW-1185">Reference proteome</keyword>
<organism evidence="2 3">
    <name type="scientific">Ancylostoma duodenale</name>
    <dbReference type="NCBI Taxonomy" id="51022"/>
    <lineage>
        <taxon>Eukaryota</taxon>
        <taxon>Metazoa</taxon>
        <taxon>Ecdysozoa</taxon>
        <taxon>Nematoda</taxon>
        <taxon>Chromadorea</taxon>
        <taxon>Rhabditida</taxon>
        <taxon>Rhabditina</taxon>
        <taxon>Rhabditomorpha</taxon>
        <taxon>Strongyloidea</taxon>
        <taxon>Ancylostomatidae</taxon>
        <taxon>Ancylostomatinae</taxon>
        <taxon>Ancylostoma</taxon>
    </lineage>
</organism>
<gene>
    <name evidence="2" type="ORF">ANCDUO_05931</name>
</gene>
<dbReference type="EMBL" id="KN728447">
    <property type="protein sequence ID" value="KIH63765.1"/>
    <property type="molecule type" value="Genomic_DNA"/>
</dbReference>
<dbReference type="OrthoDB" id="5873478at2759"/>
<protein>
    <submittedName>
        <fullName evidence="2">Uncharacterized protein</fullName>
    </submittedName>
</protein>
<feature type="region of interest" description="Disordered" evidence="1">
    <location>
        <begin position="348"/>
        <end position="405"/>
    </location>
</feature>
<feature type="compositionally biased region" description="Polar residues" evidence="1">
    <location>
        <begin position="273"/>
        <end position="282"/>
    </location>
</feature>
<dbReference type="AlphaFoldDB" id="A0A0C2GR40"/>
<sequence length="405" mass="43250">ATADARAEPKLANVITPIAGIIDNIGPILAPLLRSRLAAAKTAGVRTYETGGRDLLAHSPGENSIIGYGTQLAREILNPGSLQRDREMWRGPNFEISLLSATYHAQAEDGAENQRALAAKIAQVKESLQYQSKAESNENQRALAAKIAQVKESLQYQSKAESNTNTVPLHEILLPASHTLPSMALKPNYPQAFTRVASVPLAEQAAQAAKNVQLPAFVQQSTLPPYFVAPPPGYKGPLPPPPPPPPLPGRLLGEEPRRSPISKTPILPPVEVDSSSPTTANTPYFPPVIQAETLPPVIIESFTTQSPRALPHATTKQPAAHASDATGYERGRSEVKSAFFEDSGLMVQEAPSTPNRPPSSLGPPFGGGGFGGGRRPTESFEQAASATGDNLSFFSANRKKRMRKH</sequence>
<proteinExistence type="predicted"/>
<accession>A0A0C2GR40</accession>
<feature type="compositionally biased region" description="Polar residues" evidence="1">
    <location>
        <begin position="379"/>
        <end position="395"/>
    </location>
</feature>
<evidence type="ECO:0000313" key="3">
    <source>
        <dbReference type="Proteomes" id="UP000054047"/>
    </source>
</evidence>
<feature type="compositionally biased region" description="Gly residues" evidence="1">
    <location>
        <begin position="364"/>
        <end position="374"/>
    </location>
</feature>
<feature type="compositionally biased region" description="Pro residues" evidence="1">
    <location>
        <begin position="230"/>
        <end position="248"/>
    </location>
</feature>
<dbReference type="Proteomes" id="UP000054047">
    <property type="component" value="Unassembled WGS sequence"/>
</dbReference>
<evidence type="ECO:0000313" key="2">
    <source>
        <dbReference type="EMBL" id="KIH63765.1"/>
    </source>
</evidence>
<feature type="non-terminal residue" evidence="2">
    <location>
        <position position="1"/>
    </location>
</feature>
<name>A0A0C2GR40_9BILA</name>
<reference evidence="2 3" key="1">
    <citation type="submission" date="2013-12" db="EMBL/GenBank/DDBJ databases">
        <title>Draft genome of the parsitic nematode Ancylostoma duodenale.</title>
        <authorList>
            <person name="Mitreva M."/>
        </authorList>
    </citation>
    <scope>NUCLEOTIDE SEQUENCE [LARGE SCALE GENOMIC DNA]</scope>
    <source>
        <strain evidence="2 3">Zhejiang</strain>
    </source>
</reference>